<sequence>MKSLFVARTEELDARLDAVIDELREVDLLTAGLDARRARGLAAAAVIADERAGLVSPVGREFSAARDGERTLVAVEIATATLRSERTVARMMNEAEQLVRDYPTTLAALENGRVSALHTRHLVAHACTLPAEARPEFEARLLAEAVVLPAHRFAERARRMRETAHPESIIVRNRQAREERSVWLSPECDGMATLTHHLPAVDAVAIDDLLDKIARAERSDTDPRTHPQRRADALTRLVLTPGNPARPASITAAVLVTVPAATVAGVSDEPGELHGYGPIDPDTARQIAATAPTFLRVLTHPVTGEPTVVTRHWGRATADHLPTRDAATRPTTGVGRRTGTAAPLTTGATRPTARTGRHAEGTTLPTPGTGRHTAETHPTADTGRHAEGTTHPTTGAGRHDETGRDRYSAPPELRLVLAAIDQTCRFPGCGRRANRCELDHTRDWAHGGGTTAENLTYLCSRHHHLKHDTGWTVKPDPDRPRHLNWRSPHGRHHHTAPPRAPADG</sequence>
<evidence type="ECO:0000256" key="2">
    <source>
        <dbReference type="SAM" id="MobiDB-lite"/>
    </source>
</evidence>
<evidence type="ECO:0000256" key="1">
    <source>
        <dbReference type="ARBA" id="ARBA00023450"/>
    </source>
</evidence>
<dbReference type="SMART" id="SM00507">
    <property type="entry name" value="HNHc"/>
    <property type="match status" value="1"/>
</dbReference>
<dbReference type="InterPro" id="IPR003615">
    <property type="entry name" value="HNH_nuc"/>
</dbReference>
<dbReference type="Gene3D" id="1.10.30.50">
    <property type="match status" value="1"/>
</dbReference>
<dbReference type="InterPro" id="IPR003870">
    <property type="entry name" value="DUF222"/>
</dbReference>
<evidence type="ECO:0000313" key="5">
    <source>
        <dbReference type="Proteomes" id="UP001165584"/>
    </source>
</evidence>
<comment type="caution">
    <text evidence="4">The sequence shown here is derived from an EMBL/GenBank/DDBJ whole genome shotgun (WGS) entry which is preliminary data.</text>
</comment>
<keyword evidence="5" id="KW-1185">Reference proteome</keyword>
<feature type="compositionally biased region" description="Low complexity" evidence="2">
    <location>
        <begin position="328"/>
        <end position="354"/>
    </location>
</feature>
<protein>
    <submittedName>
        <fullName evidence="4">DUF222 domain-containing protein</fullName>
    </submittedName>
</protein>
<dbReference type="Proteomes" id="UP001165584">
    <property type="component" value="Unassembled WGS sequence"/>
</dbReference>
<dbReference type="EMBL" id="JANLCM010000002">
    <property type="protein sequence ID" value="MCS5719251.1"/>
    <property type="molecule type" value="Genomic_DNA"/>
</dbReference>
<reference evidence="4" key="1">
    <citation type="submission" date="2022-08" db="EMBL/GenBank/DDBJ databases">
        <authorList>
            <person name="Deng Y."/>
            <person name="Han X.-F."/>
            <person name="Zhang Y.-Q."/>
        </authorList>
    </citation>
    <scope>NUCLEOTIDE SEQUENCE</scope>
    <source>
        <strain evidence="4">CPCC 205763</strain>
    </source>
</reference>
<gene>
    <name evidence="4" type="ORF">N1027_14020</name>
</gene>
<feature type="domain" description="HNH nuclease" evidence="3">
    <location>
        <begin position="412"/>
        <end position="464"/>
    </location>
</feature>
<feature type="region of interest" description="Disordered" evidence="2">
    <location>
        <begin position="467"/>
        <end position="504"/>
    </location>
</feature>
<dbReference type="RefSeq" id="WP_259508753.1">
    <property type="nucleotide sequence ID" value="NZ_JANLCM010000002.1"/>
</dbReference>
<feature type="region of interest" description="Disordered" evidence="2">
    <location>
        <begin position="323"/>
        <end position="407"/>
    </location>
</feature>
<evidence type="ECO:0000259" key="3">
    <source>
        <dbReference type="SMART" id="SM00507"/>
    </source>
</evidence>
<organism evidence="4 5">
    <name type="scientific">Herbiconiux aconitum</name>
    <dbReference type="NCBI Taxonomy" id="2970913"/>
    <lineage>
        <taxon>Bacteria</taxon>
        <taxon>Bacillati</taxon>
        <taxon>Actinomycetota</taxon>
        <taxon>Actinomycetes</taxon>
        <taxon>Micrococcales</taxon>
        <taxon>Microbacteriaceae</taxon>
        <taxon>Herbiconiux</taxon>
    </lineage>
</organism>
<accession>A0ABT2GWJ1</accession>
<comment type="similarity">
    <text evidence="1">Belongs to the Rv1128c/1148c/1588c/1702c/1945/3466 family.</text>
</comment>
<evidence type="ECO:0000313" key="4">
    <source>
        <dbReference type="EMBL" id="MCS5719251.1"/>
    </source>
</evidence>
<name>A0ABT2GWJ1_9MICO</name>
<dbReference type="InterPro" id="IPR002711">
    <property type="entry name" value="HNH"/>
</dbReference>
<proteinExistence type="inferred from homology"/>
<feature type="compositionally biased region" description="Basic residues" evidence="2">
    <location>
        <begin position="482"/>
        <end position="496"/>
    </location>
</feature>
<feature type="compositionally biased region" description="Basic and acidic residues" evidence="2">
    <location>
        <begin position="397"/>
        <end position="407"/>
    </location>
</feature>
<dbReference type="Pfam" id="PF01844">
    <property type="entry name" value="HNH"/>
    <property type="match status" value="1"/>
</dbReference>
<dbReference type="Pfam" id="PF02720">
    <property type="entry name" value="DUF222"/>
    <property type="match status" value="1"/>
</dbReference>
<dbReference type="CDD" id="cd00085">
    <property type="entry name" value="HNHc"/>
    <property type="match status" value="1"/>
</dbReference>